<evidence type="ECO:0000313" key="1">
    <source>
        <dbReference type="EMBL" id="KAL0569025.1"/>
    </source>
</evidence>
<proteinExistence type="predicted"/>
<accession>A0ABR3F1G1</accession>
<dbReference type="InterPro" id="IPR032675">
    <property type="entry name" value="LRR_dom_sf"/>
</dbReference>
<dbReference type="Gene3D" id="3.80.10.10">
    <property type="entry name" value="Ribonuclease Inhibitor"/>
    <property type="match status" value="1"/>
</dbReference>
<sequence>MCGRCRESTKPRLPQVRPIESRFLRSSYVASDEEALSLISLLEEEKEGILWYKEEMARVRRWLQELEAGKQALRSNIQRRRSVLSAQRRMPAELWEIIFDMVSKPPNQDGYSLDMYYYSRHLSMIPVTLSHVCSRWRDIALGCPKLWSSIRLEFRDIPGHAHDVLRTFVRNAKGYPLQICMCTVGQGTSQRYPDQKCWEVLSEQFRRCSELVMESSDFHTFLKRVPVPRVAFANLAAFKAIARFGDDQLELEDWLIQALRCAPKLAKIQTTVVLPISSLPYPQLTEMKIERLDIAYFQDFIAALRVSTNLRTLDIVSLEGDTRDFDFVGASRSTVRLPSLQTLMIGTAVELQALGINDPYFVCLFTSLEMPLLHTLQLRYNEPWWDSGVPWPPSLLSMLSHASSSLRRLTMCLDAFEGTQQPLSVVLQTVPNLVCFTLQVIPTTNQDDEIDPPLDVIDIDEYISSFLSDLTSQKNLMPNLNTLFFRFRDLSLKNLDILGRMLELAKARSPSMVTNTPGLRALTNLRLECFRWENGLFPEPVLGSVEEMETVEALRREGVSFDMKDVEGDISLAEEADRLWM</sequence>
<dbReference type="EMBL" id="JBAHYK010001208">
    <property type="protein sequence ID" value="KAL0569025.1"/>
    <property type="molecule type" value="Genomic_DNA"/>
</dbReference>
<keyword evidence="2" id="KW-1185">Reference proteome</keyword>
<reference evidence="1 2" key="1">
    <citation type="submission" date="2024-02" db="EMBL/GenBank/DDBJ databases">
        <title>A draft genome for the cacao thread blight pathogen Marasmius crinis-equi.</title>
        <authorList>
            <person name="Cohen S.P."/>
            <person name="Baruah I.K."/>
            <person name="Amoako-Attah I."/>
            <person name="Bukari Y."/>
            <person name="Meinhardt L.W."/>
            <person name="Bailey B.A."/>
        </authorList>
    </citation>
    <scope>NUCLEOTIDE SEQUENCE [LARGE SCALE GENOMIC DNA]</scope>
    <source>
        <strain evidence="1 2">GH-76</strain>
    </source>
</reference>
<evidence type="ECO:0000313" key="2">
    <source>
        <dbReference type="Proteomes" id="UP001465976"/>
    </source>
</evidence>
<organism evidence="1 2">
    <name type="scientific">Marasmius crinis-equi</name>
    <dbReference type="NCBI Taxonomy" id="585013"/>
    <lineage>
        <taxon>Eukaryota</taxon>
        <taxon>Fungi</taxon>
        <taxon>Dikarya</taxon>
        <taxon>Basidiomycota</taxon>
        <taxon>Agaricomycotina</taxon>
        <taxon>Agaricomycetes</taxon>
        <taxon>Agaricomycetidae</taxon>
        <taxon>Agaricales</taxon>
        <taxon>Marasmiineae</taxon>
        <taxon>Marasmiaceae</taxon>
        <taxon>Marasmius</taxon>
    </lineage>
</organism>
<dbReference type="Proteomes" id="UP001465976">
    <property type="component" value="Unassembled WGS sequence"/>
</dbReference>
<comment type="caution">
    <text evidence="1">The sequence shown here is derived from an EMBL/GenBank/DDBJ whole genome shotgun (WGS) entry which is preliminary data.</text>
</comment>
<dbReference type="SUPFAM" id="SSF52047">
    <property type="entry name" value="RNI-like"/>
    <property type="match status" value="1"/>
</dbReference>
<gene>
    <name evidence="1" type="ORF">V5O48_012946</name>
</gene>
<evidence type="ECO:0008006" key="3">
    <source>
        <dbReference type="Google" id="ProtNLM"/>
    </source>
</evidence>
<name>A0ABR3F1G1_9AGAR</name>
<protein>
    <recommendedName>
        <fullName evidence="3">F-box domain-containing protein</fullName>
    </recommendedName>
</protein>